<organism evidence="2 3">
    <name type="scientific">Segniliparus rotundus (strain ATCC BAA-972 / CDC 1076 / CIP 108378 / DSM 44985 / JCM 13578)</name>
    <dbReference type="NCBI Taxonomy" id="640132"/>
    <lineage>
        <taxon>Bacteria</taxon>
        <taxon>Bacillati</taxon>
        <taxon>Actinomycetota</taxon>
        <taxon>Actinomycetes</taxon>
        <taxon>Mycobacteriales</taxon>
        <taxon>Segniliparaceae</taxon>
        <taxon>Segniliparus</taxon>
    </lineage>
</organism>
<dbReference type="Proteomes" id="UP000002247">
    <property type="component" value="Chromosome"/>
</dbReference>
<sequence>MGWEDGGVSYDERFFHFDRAGVRITPERLEELEGDWRYVHLRVTETSRYKVATRWSGKISAGFFRPDQPPPPVPARPKVFVTTTLALFTLGDQYGAKLVAITKHDKEDDAVAGHDRAVEEAEANYPKQG</sequence>
<proteinExistence type="predicted"/>
<dbReference type="HOGENOM" id="CLU_2013676_0_0_11"/>
<accession>D6Z8B5</accession>
<name>D6Z8B5_SEGRD</name>
<gene>
    <name evidence="2" type="ordered locus">Srot_1735</name>
</gene>
<dbReference type="KEGG" id="srt:Srot_1735"/>
<feature type="compositionally biased region" description="Basic and acidic residues" evidence="1">
    <location>
        <begin position="108"/>
        <end position="119"/>
    </location>
</feature>
<protein>
    <submittedName>
        <fullName evidence="2">Uncharacterized protein</fullName>
    </submittedName>
</protein>
<keyword evidence="3" id="KW-1185">Reference proteome</keyword>
<evidence type="ECO:0000256" key="1">
    <source>
        <dbReference type="SAM" id="MobiDB-lite"/>
    </source>
</evidence>
<evidence type="ECO:0000313" key="3">
    <source>
        <dbReference type="Proteomes" id="UP000002247"/>
    </source>
</evidence>
<feature type="region of interest" description="Disordered" evidence="1">
    <location>
        <begin position="108"/>
        <end position="129"/>
    </location>
</feature>
<reference evidence="2 3" key="1">
    <citation type="journal article" date="2010" name="Stand. Genomic Sci.">
        <title>Complete genome sequence of Segniliparus rotundus type strain (CDC 1076).</title>
        <authorList>
            <person name="Sikorski J."/>
            <person name="Lapidus A."/>
            <person name="Copeland A."/>
            <person name="Misra M."/>
            <person name="Glavina Del Rio T."/>
            <person name="Nolan M."/>
            <person name="Lucas S."/>
            <person name="Chen F."/>
            <person name="Tice H."/>
            <person name="Cheng J.F."/>
            <person name="Jando M."/>
            <person name="Schneider S."/>
            <person name="Bruce D."/>
            <person name="Goodwin L."/>
            <person name="Pitluck S."/>
            <person name="Liolios K."/>
            <person name="Mikhailova N."/>
            <person name="Pati A."/>
            <person name="Ivanova N."/>
            <person name="Mavromatis K."/>
            <person name="Chen A."/>
            <person name="Palaniappan K."/>
            <person name="Chertkov O."/>
            <person name="Land M."/>
            <person name="Hauser L."/>
            <person name="Chang Y.J."/>
            <person name="Jeffries C.D."/>
            <person name="Brettin T."/>
            <person name="Detter J.C."/>
            <person name="Han C."/>
            <person name="Rohde M."/>
            <person name="Goker M."/>
            <person name="Bristow J."/>
            <person name="Eisen J.A."/>
            <person name="Markowitz V."/>
            <person name="Hugenholtz P."/>
            <person name="Kyrpides N.C."/>
            <person name="Klenk H.P."/>
        </authorList>
    </citation>
    <scope>NUCLEOTIDE SEQUENCE [LARGE SCALE GENOMIC DNA]</scope>
    <source>
        <strain evidence="3">ATCC BAA-972 / CDC 1076 / CIP 108378 / DSM 44985 / JCM 13578</strain>
    </source>
</reference>
<dbReference type="EMBL" id="CP001958">
    <property type="protein sequence ID" value="ADG98195.1"/>
    <property type="molecule type" value="Genomic_DNA"/>
</dbReference>
<dbReference type="AlphaFoldDB" id="D6Z8B5"/>
<evidence type="ECO:0000313" key="2">
    <source>
        <dbReference type="EMBL" id="ADG98195.1"/>
    </source>
</evidence>